<dbReference type="OrthoDB" id="9767561at2"/>
<dbReference type="EMBL" id="CP042997">
    <property type="protein sequence ID" value="QEH32413.1"/>
    <property type="molecule type" value="Genomic_DNA"/>
</dbReference>
<keyword evidence="4" id="KW-1185">Reference proteome</keyword>
<proteinExistence type="predicted"/>
<dbReference type="Proteomes" id="UP000324233">
    <property type="component" value="Chromosome"/>
</dbReference>
<dbReference type="GO" id="GO:0005829">
    <property type="term" value="C:cytosol"/>
    <property type="evidence" value="ECO:0007669"/>
    <property type="project" value="TreeGrafter"/>
</dbReference>
<evidence type="ECO:0000313" key="4">
    <source>
        <dbReference type="Proteomes" id="UP000324233"/>
    </source>
</evidence>
<protein>
    <recommendedName>
        <fullName evidence="2">Amine oxidase domain-containing protein</fullName>
    </recommendedName>
</protein>
<evidence type="ECO:0000256" key="1">
    <source>
        <dbReference type="SAM" id="MobiDB-lite"/>
    </source>
</evidence>
<dbReference type="PANTHER" id="PTHR21197:SF0">
    <property type="entry name" value="UDP-GALACTOPYRANOSE MUTASE"/>
    <property type="match status" value="1"/>
</dbReference>
<dbReference type="AlphaFoldDB" id="A0A5B9VVP1"/>
<dbReference type="GO" id="GO:0050660">
    <property type="term" value="F:flavin adenine dinucleotide binding"/>
    <property type="evidence" value="ECO:0007669"/>
    <property type="project" value="TreeGrafter"/>
</dbReference>
<dbReference type="Gene3D" id="3.50.50.60">
    <property type="entry name" value="FAD/NAD(P)-binding domain"/>
    <property type="match status" value="1"/>
</dbReference>
<dbReference type="InterPro" id="IPR002937">
    <property type="entry name" value="Amino_oxidase"/>
</dbReference>
<dbReference type="GO" id="GO:0008767">
    <property type="term" value="F:UDP-galactopyranose mutase activity"/>
    <property type="evidence" value="ECO:0007669"/>
    <property type="project" value="TreeGrafter"/>
</dbReference>
<sequence>MTASTWTSNPPGPPPPARPSAPHKIVGLGLGGLGCALALHEKGIPFEAIEKEARPGGLARSERIDGFRFDHGPHVLLGIPDELAPLFDRLDLDLMSCSCGSAIALEEPRLMVPAPFQRHLSHLPWRRRWSIVSELVRARLSRRPPSKSYRDFAIASNGRTIFELFLGRYESKRLRFDLADMPPDWTRRLVPPRLLSVLQGPPRPAAPSTPCGDGSFLYPRSGIEQLPRALGRLLPPGCCRYNLELVAIDLRARRIAFRDGSHDHFDSLTLSLPLPAIVQLIKDPPAEVRDAAAELSYASIYVVSLGVRGRAACPGCIIRYPDPRVDFYRITSPTAYIPGGAPDGCTSLMVELSHHHSRYPVGPDEALHRCLSGLERLGVLGPETSLVTHHTRPIPYAHIVSTHRSPAAIRFLRSFLAGHSIHLCGKYGYWEDMLMPQAILSGMRAAEAIARPRAR</sequence>
<evidence type="ECO:0000313" key="3">
    <source>
        <dbReference type="EMBL" id="QEH32413.1"/>
    </source>
</evidence>
<reference evidence="3 4" key="1">
    <citation type="submission" date="2019-08" db="EMBL/GenBank/DDBJ databases">
        <title>Deep-cultivation of Planctomycetes and their phenomic and genomic characterization uncovers novel biology.</title>
        <authorList>
            <person name="Wiegand S."/>
            <person name="Jogler M."/>
            <person name="Boedeker C."/>
            <person name="Pinto D."/>
            <person name="Vollmers J."/>
            <person name="Rivas-Marin E."/>
            <person name="Kohn T."/>
            <person name="Peeters S.H."/>
            <person name="Heuer A."/>
            <person name="Rast P."/>
            <person name="Oberbeckmann S."/>
            <person name="Bunk B."/>
            <person name="Jeske O."/>
            <person name="Meyerdierks A."/>
            <person name="Storesund J.E."/>
            <person name="Kallscheuer N."/>
            <person name="Luecker S."/>
            <person name="Lage O.M."/>
            <person name="Pohl T."/>
            <person name="Merkel B.J."/>
            <person name="Hornburger P."/>
            <person name="Mueller R.-W."/>
            <person name="Bruemmer F."/>
            <person name="Labrenz M."/>
            <person name="Spormann A.M."/>
            <person name="Op den Camp H."/>
            <person name="Overmann J."/>
            <person name="Amann R."/>
            <person name="Jetten M.S.M."/>
            <person name="Mascher T."/>
            <person name="Medema M.H."/>
            <person name="Devos D.P."/>
            <person name="Kaster A.-K."/>
            <person name="Ovreas L."/>
            <person name="Rohde M."/>
            <person name="Galperin M.Y."/>
            <person name="Jogler C."/>
        </authorList>
    </citation>
    <scope>NUCLEOTIDE SEQUENCE [LARGE SCALE GENOMIC DNA]</scope>
    <source>
        <strain evidence="3 4">OJF2</strain>
    </source>
</reference>
<evidence type="ECO:0000259" key="2">
    <source>
        <dbReference type="Pfam" id="PF01593"/>
    </source>
</evidence>
<dbReference type="RefSeq" id="WP_148591573.1">
    <property type="nucleotide sequence ID" value="NZ_CP042997.1"/>
</dbReference>
<dbReference type="Pfam" id="PF01593">
    <property type="entry name" value="Amino_oxidase"/>
    <property type="match status" value="1"/>
</dbReference>
<dbReference type="InterPro" id="IPR036188">
    <property type="entry name" value="FAD/NAD-bd_sf"/>
</dbReference>
<accession>A0A5B9VVP1</accession>
<feature type="region of interest" description="Disordered" evidence="1">
    <location>
        <begin position="1"/>
        <end position="20"/>
    </location>
</feature>
<dbReference type="PANTHER" id="PTHR21197">
    <property type="entry name" value="UDP-GALACTOPYRANOSE MUTASE"/>
    <property type="match status" value="1"/>
</dbReference>
<feature type="compositionally biased region" description="Pro residues" evidence="1">
    <location>
        <begin position="10"/>
        <end position="19"/>
    </location>
</feature>
<feature type="domain" description="Amine oxidase" evidence="2">
    <location>
        <begin position="30"/>
        <end position="449"/>
    </location>
</feature>
<dbReference type="KEGG" id="agv:OJF2_08830"/>
<dbReference type="SUPFAM" id="SSF51905">
    <property type="entry name" value="FAD/NAD(P)-binding domain"/>
    <property type="match status" value="1"/>
</dbReference>
<dbReference type="GO" id="GO:0016491">
    <property type="term" value="F:oxidoreductase activity"/>
    <property type="evidence" value="ECO:0007669"/>
    <property type="project" value="InterPro"/>
</dbReference>
<gene>
    <name evidence="3" type="ORF">OJF2_08830</name>
</gene>
<organism evidence="3 4">
    <name type="scientific">Aquisphaera giovannonii</name>
    <dbReference type="NCBI Taxonomy" id="406548"/>
    <lineage>
        <taxon>Bacteria</taxon>
        <taxon>Pseudomonadati</taxon>
        <taxon>Planctomycetota</taxon>
        <taxon>Planctomycetia</taxon>
        <taxon>Isosphaerales</taxon>
        <taxon>Isosphaeraceae</taxon>
        <taxon>Aquisphaera</taxon>
    </lineage>
</organism>
<name>A0A5B9VVP1_9BACT</name>